<dbReference type="PANTHER" id="PTHR47055">
    <property type="entry name" value="DDE_TNP_1_7 DOMAIN-CONTAINING PROTEIN"/>
    <property type="match status" value="1"/>
</dbReference>
<dbReference type="Proteomes" id="UP000092462">
    <property type="component" value="Unassembled WGS sequence"/>
</dbReference>
<dbReference type="AlphaFoldDB" id="A0A1B0DPW9"/>
<dbReference type="VEuPathDB" id="VectorBase:PPAPM1_002681"/>
<evidence type="ECO:0000259" key="1">
    <source>
        <dbReference type="Pfam" id="PF13843"/>
    </source>
</evidence>
<evidence type="ECO:0000313" key="3">
    <source>
        <dbReference type="Proteomes" id="UP000092462"/>
    </source>
</evidence>
<dbReference type="EMBL" id="AJVK01018660">
    <property type="status" value="NOT_ANNOTATED_CDS"/>
    <property type="molecule type" value="Genomic_DNA"/>
</dbReference>
<protein>
    <recommendedName>
        <fullName evidence="1">PiggyBac transposable element-derived protein domain-containing protein</fullName>
    </recommendedName>
</protein>
<feature type="domain" description="PiggyBac transposable element-derived protein" evidence="1">
    <location>
        <begin position="20"/>
        <end position="103"/>
    </location>
</feature>
<reference evidence="2" key="1">
    <citation type="submission" date="2022-08" db="UniProtKB">
        <authorList>
            <consortium name="EnsemblMetazoa"/>
        </authorList>
    </citation>
    <scope>IDENTIFICATION</scope>
    <source>
        <strain evidence="2">Israel</strain>
    </source>
</reference>
<dbReference type="InterPro" id="IPR052638">
    <property type="entry name" value="PiggyBac_TE-derived"/>
</dbReference>
<dbReference type="PANTHER" id="PTHR47055:SF3">
    <property type="entry name" value="PHORBOL-ESTER_DAG-TYPE DOMAIN-CONTAINING PROTEIN"/>
    <property type="match status" value="1"/>
</dbReference>
<keyword evidence="3" id="KW-1185">Reference proteome</keyword>
<organism evidence="2 3">
    <name type="scientific">Phlebotomus papatasi</name>
    <name type="common">Sandfly</name>
    <dbReference type="NCBI Taxonomy" id="29031"/>
    <lineage>
        <taxon>Eukaryota</taxon>
        <taxon>Metazoa</taxon>
        <taxon>Ecdysozoa</taxon>
        <taxon>Arthropoda</taxon>
        <taxon>Hexapoda</taxon>
        <taxon>Insecta</taxon>
        <taxon>Pterygota</taxon>
        <taxon>Neoptera</taxon>
        <taxon>Endopterygota</taxon>
        <taxon>Diptera</taxon>
        <taxon>Nematocera</taxon>
        <taxon>Psychodoidea</taxon>
        <taxon>Psychodidae</taxon>
        <taxon>Phlebotomus</taxon>
        <taxon>Phlebotomus</taxon>
    </lineage>
</organism>
<dbReference type="VEuPathDB" id="VectorBase:PPAI010559"/>
<dbReference type="InterPro" id="IPR029526">
    <property type="entry name" value="PGBD"/>
</dbReference>
<evidence type="ECO:0000313" key="2">
    <source>
        <dbReference type="EnsemblMetazoa" id="PPAI010559-PA"/>
    </source>
</evidence>
<sequence>MNNEIVDKICDETIKYARQSGNMIYKVRPLVDHLNKKFSELREPFGKEFSIDEAMEPYNGRHSMKQFIMGIPIRYGFKFWCLTTSDGYLLRFDPYQGKAQRPKGVSLGTMVTI</sequence>
<proteinExistence type="predicted"/>
<dbReference type="GO" id="GO:0043565">
    <property type="term" value="F:sequence-specific DNA binding"/>
    <property type="evidence" value="ECO:0007669"/>
    <property type="project" value="TreeGrafter"/>
</dbReference>
<dbReference type="EnsemblMetazoa" id="PPAI010559-RA">
    <property type="protein sequence ID" value="PPAI010559-PA"/>
    <property type="gene ID" value="PPAI010559"/>
</dbReference>
<name>A0A1B0DPW9_PHLPP</name>
<dbReference type="Pfam" id="PF13843">
    <property type="entry name" value="DDE_Tnp_1_7"/>
    <property type="match status" value="1"/>
</dbReference>
<accession>A0A1B0DPW9</accession>